<feature type="transmembrane region" description="Helical" evidence="1">
    <location>
        <begin position="73"/>
        <end position="94"/>
    </location>
</feature>
<organism evidence="2 3">
    <name type="scientific">Candidatus Magasanikbacteria bacterium RIFCSPLOWO2_01_FULL_40_15</name>
    <dbReference type="NCBI Taxonomy" id="1798686"/>
    <lineage>
        <taxon>Bacteria</taxon>
        <taxon>Candidatus Magasanikiibacteriota</taxon>
    </lineage>
</organism>
<keyword evidence="1" id="KW-0472">Membrane</keyword>
<dbReference type="InterPro" id="IPR043993">
    <property type="entry name" value="T4SS_pilin"/>
</dbReference>
<evidence type="ECO:0000313" key="2">
    <source>
        <dbReference type="EMBL" id="OGH78341.1"/>
    </source>
</evidence>
<evidence type="ECO:0000313" key="3">
    <source>
        <dbReference type="Proteomes" id="UP000177040"/>
    </source>
</evidence>
<name>A0A1F6N372_9BACT</name>
<dbReference type="Pfam" id="PF18895">
    <property type="entry name" value="T4SS_pilin"/>
    <property type="match status" value="1"/>
</dbReference>
<evidence type="ECO:0000256" key="1">
    <source>
        <dbReference type="SAM" id="Phobius"/>
    </source>
</evidence>
<dbReference type="EMBL" id="MFQH01000013">
    <property type="protein sequence ID" value="OGH78341.1"/>
    <property type="molecule type" value="Genomic_DNA"/>
</dbReference>
<comment type="caution">
    <text evidence="2">The sequence shown here is derived from an EMBL/GenBank/DDBJ whole genome shotgun (WGS) entry which is preliminary data.</text>
</comment>
<dbReference type="Proteomes" id="UP000177040">
    <property type="component" value="Unassembled WGS sequence"/>
</dbReference>
<accession>A0A1F6N372</accession>
<gene>
    <name evidence="2" type="ORF">A2983_01100</name>
</gene>
<keyword evidence="1" id="KW-0812">Transmembrane</keyword>
<reference evidence="2 3" key="1">
    <citation type="journal article" date="2016" name="Nat. Commun.">
        <title>Thousands of microbial genomes shed light on interconnected biogeochemical processes in an aquifer system.</title>
        <authorList>
            <person name="Anantharaman K."/>
            <person name="Brown C.T."/>
            <person name="Hug L.A."/>
            <person name="Sharon I."/>
            <person name="Castelle C.J."/>
            <person name="Probst A.J."/>
            <person name="Thomas B.C."/>
            <person name="Singh A."/>
            <person name="Wilkins M.J."/>
            <person name="Karaoz U."/>
            <person name="Brodie E.L."/>
            <person name="Williams K.H."/>
            <person name="Hubbard S.S."/>
            <person name="Banfield J.F."/>
        </authorList>
    </citation>
    <scope>NUCLEOTIDE SEQUENCE [LARGE SCALE GENOMIC DNA]</scope>
</reference>
<keyword evidence="1" id="KW-1133">Transmembrane helix</keyword>
<proteinExistence type="predicted"/>
<protein>
    <submittedName>
        <fullName evidence="2">Uncharacterized protein</fullName>
    </submittedName>
</protein>
<sequence>MIKHNFIYKLFLAGFFGFGLLIPALSQAQITDAAVTSYKTQLEAGAVGAGLTTAEDAKNPIDPRILAGQIIKVILQVLGTYFVILVVLGGYRLIKADGDTSKIEQGKETIQKAIVGLLIILASYSLATFATKQTIQAINNAGPKTGFDQQL</sequence>
<feature type="transmembrane region" description="Helical" evidence="1">
    <location>
        <begin position="114"/>
        <end position="131"/>
    </location>
</feature>
<dbReference type="AlphaFoldDB" id="A0A1F6N372"/>